<gene>
    <name evidence="8" type="ORF">METZ01_LOCUS140713</name>
</gene>
<sequence length="73" mass="8198">MTVRVVGEEEMAKLNRRYRGRNQSTNVLSFPIEPLPGMRTDLLGDIVVCGPVVDREAAIQHKSPMGHWAHMVV</sequence>
<evidence type="ECO:0000256" key="7">
    <source>
        <dbReference type="ARBA" id="ARBA00022833"/>
    </source>
</evidence>
<dbReference type="GO" id="GO:0004222">
    <property type="term" value="F:metalloendopeptidase activity"/>
    <property type="evidence" value="ECO:0007669"/>
    <property type="project" value="InterPro"/>
</dbReference>
<comment type="similarity">
    <text evidence="2">Belongs to the endoribonuclease YbeY family.</text>
</comment>
<evidence type="ECO:0000256" key="6">
    <source>
        <dbReference type="ARBA" id="ARBA00022801"/>
    </source>
</evidence>
<dbReference type="GO" id="GO:0046872">
    <property type="term" value="F:metal ion binding"/>
    <property type="evidence" value="ECO:0007669"/>
    <property type="project" value="UniProtKB-KW"/>
</dbReference>
<keyword evidence="5" id="KW-0255">Endonuclease</keyword>
<protein>
    <submittedName>
        <fullName evidence="8">Uncharacterized protein</fullName>
    </submittedName>
</protein>
<dbReference type="Pfam" id="PF02130">
    <property type="entry name" value="YbeY"/>
    <property type="match status" value="1"/>
</dbReference>
<proteinExistence type="inferred from homology"/>
<organism evidence="8">
    <name type="scientific">marine metagenome</name>
    <dbReference type="NCBI Taxonomy" id="408172"/>
    <lineage>
        <taxon>unclassified sequences</taxon>
        <taxon>metagenomes</taxon>
        <taxon>ecological metagenomes</taxon>
    </lineage>
</organism>
<dbReference type="EMBL" id="UINC01021075">
    <property type="protein sequence ID" value="SVA87859.1"/>
    <property type="molecule type" value="Genomic_DNA"/>
</dbReference>
<evidence type="ECO:0000313" key="8">
    <source>
        <dbReference type="EMBL" id="SVA87859.1"/>
    </source>
</evidence>
<dbReference type="InterPro" id="IPR002036">
    <property type="entry name" value="YbeY"/>
</dbReference>
<keyword evidence="3" id="KW-0540">Nuclease</keyword>
<keyword evidence="6" id="KW-0378">Hydrolase</keyword>
<accession>A0A381ZF71</accession>
<name>A0A381ZF71_9ZZZZ</name>
<dbReference type="NCBIfam" id="TIGR00043">
    <property type="entry name" value="rRNA maturation RNase YbeY"/>
    <property type="match status" value="1"/>
</dbReference>
<evidence type="ECO:0000256" key="3">
    <source>
        <dbReference type="ARBA" id="ARBA00022722"/>
    </source>
</evidence>
<evidence type="ECO:0000256" key="5">
    <source>
        <dbReference type="ARBA" id="ARBA00022759"/>
    </source>
</evidence>
<evidence type="ECO:0000256" key="4">
    <source>
        <dbReference type="ARBA" id="ARBA00022723"/>
    </source>
</evidence>
<dbReference type="GO" id="GO:0006364">
    <property type="term" value="P:rRNA processing"/>
    <property type="evidence" value="ECO:0007669"/>
    <property type="project" value="InterPro"/>
</dbReference>
<reference evidence="8" key="1">
    <citation type="submission" date="2018-05" db="EMBL/GenBank/DDBJ databases">
        <authorList>
            <person name="Lanie J.A."/>
            <person name="Ng W.-L."/>
            <person name="Kazmierczak K.M."/>
            <person name="Andrzejewski T.M."/>
            <person name="Davidsen T.M."/>
            <person name="Wayne K.J."/>
            <person name="Tettelin H."/>
            <person name="Glass J.I."/>
            <person name="Rusch D."/>
            <person name="Podicherti R."/>
            <person name="Tsui H.-C.T."/>
            <person name="Winkler M.E."/>
        </authorList>
    </citation>
    <scope>NUCLEOTIDE SEQUENCE</scope>
</reference>
<dbReference type="SUPFAM" id="SSF55486">
    <property type="entry name" value="Metalloproteases ('zincins'), catalytic domain"/>
    <property type="match status" value="1"/>
</dbReference>
<keyword evidence="7" id="KW-0862">Zinc</keyword>
<comment type="cofactor">
    <cofactor evidence="1">
        <name>Zn(2+)</name>
        <dbReference type="ChEBI" id="CHEBI:29105"/>
    </cofactor>
</comment>
<keyword evidence="4" id="KW-0479">Metal-binding</keyword>
<dbReference type="Gene3D" id="3.40.390.30">
    <property type="entry name" value="Metalloproteases ('zincins'), catalytic domain"/>
    <property type="match status" value="1"/>
</dbReference>
<dbReference type="AlphaFoldDB" id="A0A381ZF71"/>
<evidence type="ECO:0000256" key="2">
    <source>
        <dbReference type="ARBA" id="ARBA00010875"/>
    </source>
</evidence>
<evidence type="ECO:0000256" key="1">
    <source>
        <dbReference type="ARBA" id="ARBA00001947"/>
    </source>
</evidence>
<dbReference type="InterPro" id="IPR023091">
    <property type="entry name" value="MetalPrtase_cat_dom_sf_prd"/>
</dbReference>
<dbReference type="GO" id="GO:0004519">
    <property type="term" value="F:endonuclease activity"/>
    <property type="evidence" value="ECO:0007669"/>
    <property type="project" value="UniProtKB-KW"/>
</dbReference>
<feature type="non-terminal residue" evidence="8">
    <location>
        <position position="73"/>
    </location>
</feature>